<evidence type="ECO:0000313" key="2">
    <source>
        <dbReference type="Proteomes" id="UP000674318"/>
    </source>
</evidence>
<dbReference type="EMBL" id="JAFJZO010000027">
    <property type="protein sequence ID" value="KAG5501511.1"/>
    <property type="molecule type" value="Genomic_DNA"/>
</dbReference>
<dbReference type="RefSeq" id="XP_067756134.1">
    <property type="nucleotide sequence ID" value="XM_067899344.1"/>
</dbReference>
<organism evidence="1 2">
    <name type="scientific">Porcisia hertigi</name>
    <dbReference type="NCBI Taxonomy" id="2761500"/>
    <lineage>
        <taxon>Eukaryota</taxon>
        <taxon>Discoba</taxon>
        <taxon>Euglenozoa</taxon>
        <taxon>Kinetoplastea</taxon>
        <taxon>Metakinetoplastina</taxon>
        <taxon>Trypanosomatida</taxon>
        <taxon>Trypanosomatidae</taxon>
        <taxon>Leishmaniinae</taxon>
        <taxon>Porcisia</taxon>
    </lineage>
</organism>
<dbReference type="AlphaFoldDB" id="A0A836HYT2"/>
<protein>
    <submittedName>
        <fullName evidence="1">Uncharacterized protein</fullName>
    </submittedName>
</protein>
<proteinExistence type="predicted"/>
<dbReference type="KEGG" id="phet:94289421"/>
<evidence type="ECO:0000313" key="1">
    <source>
        <dbReference type="EMBL" id="KAG5501511.1"/>
    </source>
</evidence>
<accession>A0A836HYT2</accession>
<reference evidence="1 2" key="1">
    <citation type="submission" date="2021-02" db="EMBL/GenBank/DDBJ databases">
        <title>Porcisia hertigi Genome sequencing and assembly.</title>
        <authorList>
            <person name="Almutairi H."/>
            <person name="Gatherer D."/>
        </authorList>
    </citation>
    <scope>NUCLEOTIDE SEQUENCE [LARGE SCALE GENOMIC DNA]</scope>
    <source>
        <strain evidence="1 2">C119</strain>
    </source>
</reference>
<gene>
    <name evidence="1" type="ORF">JKF63_03340</name>
</gene>
<name>A0A836HYT2_9TRYP</name>
<dbReference type="Proteomes" id="UP000674318">
    <property type="component" value="Unassembled WGS sequence"/>
</dbReference>
<sequence length="219" mass="22772">MDAAVCSSGVHLDKFGLLSTESEAASPASSSSAPLGAPLFFSLTFHFNCPHDGPEFGGSVAALGVAVDFVADVASEKKTVTLLPLTPLSGPQARSGSATANDAFLTAAATDTSPHHSNGLAGPSLGEAADGAPGTVYCLTVRLRNLGALSGIELKHLLQVSVMRVRLAHLGTSEGATAGYSSDSRTEERLLALWNIIWQVRRHPQNEKELIRTVLSPLT</sequence>
<comment type="caution">
    <text evidence="1">The sequence shown here is derived from an EMBL/GenBank/DDBJ whole genome shotgun (WGS) entry which is preliminary data.</text>
</comment>
<dbReference type="OrthoDB" id="266300at2759"/>
<keyword evidence="2" id="KW-1185">Reference proteome</keyword>
<dbReference type="GeneID" id="94289421"/>